<evidence type="ECO:0000313" key="3">
    <source>
        <dbReference type="EMBL" id="KAL1539665.1"/>
    </source>
</evidence>
<reference evidence="3 4" key="1">
    <citation type="submission" date="2024-06" db="EMBL/GenBank/DDBJ databases">
        <title>A chromosome level genome sequence of Diviner's sage (Salvia divinorum).</title>
        <authorList>
            <person name="Ford S.A."/>
            <person name="Ro D.-K."/>
            <person name="Ness R.W."/>
            <person name="Phillips M.A."/>
        </authorList>
    </citation>
    <scope>NUCLEOTIDE SEQUENCE [LARGE SCALE GENOMIC DNA]</scope>
    <source>
        <strain evidence="3">SAF-2024a</strain>
        <tissue evidence="3">Leaf</tissue>
    </source>
</reference>
<dbReference type="InterPro" id="IPR044834">
    <property type="entry name" value="PATL"/>
</dbReference>
<dbReference type="SUPFAM" id="SSF46938">
    <property type="entry name" value="CRAL/TRIO N-terminal domain"/>
    <property type="match status" value="1"/>
</dbReference>
<name>A0ABD1G6D1_SALDI</name>
<dbReference type="SUPFAM" id="SSF52087">
    <property type="entry name" value="CRAL/TRIO domain"/>
    <property type="match status" value="1"/>
</dbReference>
<proteinExistence type="predicted"/>
<dbReference type="InterPro" id="IPR036273">
    <property type="entry name" value="CRAL/TRIO_N_dom_sf"/>
</dbReference>
<dbReference type="PROSITE" id="PS50191">
    <property type="entry name" value="CRAL_TRIO"/>
    <property type="match status" value="1"/>
</dbReference>
<dbReference type="PANTHER" id="PTHR45932:SF3">
    <property type="entry name" value="PATELLIN-4-LIKE"/>
    <property type="match status" value="1"/>
</dbReference>
<feature type="region of interest" description="Disordered" evidence="1">
    <location>
        <begin position="1"/>
        <end position="26"/>
    </location>
</feature>
<evidence type="ECO:0000256" key="1">
    <source>
        <dbReference type="SAM" id="MobiDB-lite"/>
    </source>
</evidence>
<dbReference type="CDD" id="cd00170">
    <property type="entry name" value="SEC14"/>
    <property type="match status" value="1"/>
</dbReference>
<gene>
    <name evidence="3" type="ORF">AAHA92_24118</name>
</gene>
<dbReference type="PANTHER" id="PTHR45932">
    <property type="entry name" value="PATELLIN-1"/>
    <property type="match status" value="1"/>
</dbReference>
<organism evidence="3 4">
    <name type="scientific">Salvia divinorum</name>
    <name type="common">Maria pastora</name>
    <name type="synonym">Diviner's sage</name>
    <dbReference type="NCBI Taxonomy" id="28513"/>
    <lineage>
        <taxon>Eukaryota</taxon>
        <taxon>Viridiplantae</taxon>
        <taxon>Streptophyta</taxon>
        <taxon>Embryophyta</taxon>
        <taxon>Tracheophyta</taxon>
        <taxon>Spermatophyta</taxon>
        <taxon>Magnoliopsida</taxon>
        <taxon>eudicotyledons</taxon>
        <taxon>Gunneridae</taxon>
        <taxon>Pentapetalae</taxon>
        <taxon>asterids</taxon>
        <taxon>lamiids</taxon>
        <taxon>Lamiales</taxon>
        <taxon>Lamiaceae</taxon>
        <taxon>Nepetoideae</taxon>
        <taxon>Mentheae</taxon>
        <taxon>Salviinae</taxon>
        <taxon>Salvia</taxon>
        <taxon>Salvia subgen. Calosphace</taxon>
    </lineage>
</organism>
<feature type="domain" description="CRAL-TRIO" evidence="2">
    <location>
        <begin position="107"/>
        <end position="282"/>
    </location>
</feature>
<dbReference type="InterPro" id="IPR036865">
    <property type="entry name" value="CRAL-TRIO_dom_sf"/>
</dbReference>
<dbReference type="SMART" id="SM00516">
    <property type="entry name" value="SEC14"/>
    <property type="match status" value="1"/>
</dbReference>
<comment type="caution">
    <text evidence="3">The sequence shown here is derived from an EMBL/GenBank/DDBJ whole genome shotgun (WGS) entry which is preliminary data.</text>
</comment>
<evidence type="ECO:0000313" key="4">
    <source>
        <dbReference type="Proteomes" id="UP001567538"/>
    </source>
</evidence>
<dbReference type="InterPro" id="IPR056794">
    <property type="entry name" value="PATL1-6_C_GOLD"/>
</dbReference>
<evidence type="ECO:0000259" key="2">
    <source>
        <dbReference type="PROSITE" id="PS50191"/>
    </source>
</evidence>
<dbReference type="Pfam" id="PF25099">
    <property type="entry name" value="GOLD_PATL1_C"/>
    <property type="match status" value="1"/>
</dbReference>
<sequence>MIIENKHVGTATSDPESDDDADHVGDARSRSKSLAEFRFRVEEAIKGNYLFTTDDDEARLWGVALLPSQGREATDAVLGKFLKAKRYKVHEAFTALRKTLRWRADFRPADGELARPQDNVWFASGADKEGRPLCYSILGSEYQRNLMSMGQHGYHEYLRWRLLCVEKGIHHLNFRPGGVDSVVQIVDMRHAGGPTTKEMKLIGKTMITLLHDHYPDIVHKNLIINVPSWFLTLNALNLRLLAKRSKNKFIFVKSSRVTETLLKYATIENILVQYGGLRRENDTEFTSEDKVLEAYIRANGTELIQIPVEEGVSVTWEITVIGFDVAYREEFVPDDDCSYKILLQEKRMGEGTRNSFYIREAGKIVISIVNHSYTRKKAFFRYKTRASMPIYRIYS</sequence>
<dbReference type="EMBL" id="JBEAFC010000009">
    <property type="protein sequence ID" value="KAL1539665.1"/>
    <property type="molecule type" value="Genomic_DNA"/>
</dbReference>
<dbReference type="Gene3D" id="3.40.525.10">
    <property type="entry name" value="CRAL-TRIO lipid binding domain"/>
    <property type="match status" value="1"/>
</dbReference>
<keyword evidence="4" id="KW-1185">Reference proteome</keyword>
<dbReference type="Pfam" id="PF00650">
    <property type="entry name" value="CRAL_TRIO"/>
    <property type="match status" value="1"/>
</dbReference>
<dbReference type="Proteomes" id="UP001567538">
    <property type="component" value="Unassembled WGS sequence"/>
</dbReference>
<dbReference type="AlphaFoldDB" id="A0ABD1G6D1"/>
<protein>
    <submittedName>
        <fullName evidence="3">Patellin-4-like</fullName>
    </submittedName>
</protein>
<dbReference type="InterPro" id="IPR001251">
    <property type="entry name" value="CRAL-TRIO_dom"/>
</dbReference>
<accession>A0ABD1G6D1</accession>